<name>A0A4Y2DS74_ARAVE</name>
<reference evidence="1 2" key="1">
    <citation type="journal article" date="2019" name="Sci. Rep.">
        <title>Orb-weaving spider Araneus ventricosus genome elucidates the spidroin gene catalogue.</title>
        <authorList>
            <person name="Kono N."/>
            <person name="Nakamura H."/>
            <person name="Ohtoshi R."/>
            <person name="Moran D.A.P."/>
            <person name="Shinohara A."/>
            <person name="Yoshida Y."/>
            <person name="Fujiwara M."/>
            <person name="Mori M."/>
            <person name="Tomita M."/>
            <person name="Arakawa K."/>
        </authorList>
    </citation>
    <scope>NUCLEOTIDE SEQUENCE [LARGE SCALE GENOMIC DNA]</scope>
</reference>
<sequence length="136" mass="15283">MPESGSAGLKHTGIKGNAIAYTLAKEATTDGIPASLPFPKSYLKNQLLQPSLSRWQAEWDNGETGRSVLQHHTENIKQTAALVQRMHPIRHWALPQLPQEIPSPFYRRMWGNRKSPTLRNEIPTYFIISPPQGMAS</sequence>
<evidence type="ECO:0008006" key="3">
    <source>
        <dbReference type="Google" id="ProtNLM"/>
    </source>
</evidence>
<dbReference type="Proteomes" id="UP000499080">
    <property type="component" value="Unassembled WGS sequence"/>
</dbReference>
<dbReference type="OrthoDB" id="6437659at2759"/>
<keyword evidence="2" id="KW-1185">Reference proteome</keyword>
<dbReference type="EMBL" id="BGPR01000404">
    <property type="protein sequence ID" value="GBM18455.1"/>
    <property type="molecule type" value="Genomic_DNA"/>
</dbReference>
<organism evidence="1 2">
    <name type="scientific">Araneus ventricosus</name>
    <name type="common">Orbweaver spider</name>
    <name type="synonym">Epeira ventricosa</name>
    <dbReference type="NCBI Taxonomy" id="182803"/>
    <lineage>
        <taxon>Eukaryota</taxon>
        <taxon>Metazoa</taxon>
        <taxon>Ecdysozoa</taxon>
        <taxon>Arthropoda</taxon>
        <taxon>Chelicerata</taxon>
        <taxon>Arachnida</taxon>
        <taxon>Araneae</taxon>
        <taxon>Araneomorphae</taxon>
        <taxon>Entelegynae</taxon>
        <taxon>Araneoidea</taxon>
        <taxon>Araneidae</taxon>
        <taxon>Araneus</taxon>
    </lineage>
</organism>
<comment type="caution">
    <text evidence="1">The sequence shown here is derived from an EMBL/GenBank/DDBJ whole genome shotgun (WGS) entry which is preliminary data.</text>
</comment>
<dbReference type="AlphaFoldDB" id="A0A4Y2DS74"/>
<protein>
    <recommendedName>
        <fullName evidence="3">RNase H type-1 domain-containing protein</fullName>
    </recommendedName>
</protein>
<accession>A0A4Y2DS74</accession>
<proteinExistence type="predicted"/>
<gene>
    <name evidence="1" type="ORF">AVEN_66815_1</name>
</gene>
<evidence type="ECO:0000313" key="2">
    <source>
        <dbReference type="Proteomes" id="UP000499080"/>
    </source>
</evidence>
<evidence type="ECO:0000313" key="1">
    <source>
        <dbReference type="EMBL" id="GBM18455.1"/>
    </source>
</evidence>